<name>A0A9D3M8L4_ANGAN</name>
<dbReference type="Proteomes" id="UP001044222">
    <property type="component" value="Chromosome 10"/>
</dbReference>
<keyword evidence="1" id="KW-1133">Transmembrane helix</keyword>
<sequence>MQEKLKDPLELVSSIGKYLGDNTDELLIHTEGLNLTTLTLPSTPCVIILGDERYHMAVDQTIVNDHVHSPLTALSYLFSLYYVLNIRYPKDAVMFRCSCLRFPCWAARWRHFCFVSCSPLLIVLLSVSLFYH</sequence>
<keyword evidence="1" id="KW-0812">Transmembrane</keyword>
<organism evidence="2 3">
    <name type="scientific">Anguilla anguilla</name>
    <name type="common">European freshwater eel</name>
    <name type="synonym">Muraena anguilla</name>
    <dbReference type="NCBI Taxonomy" id="7936"/>
    <lineage>
        <taxon>Eukaryota</taxon>
        <taxon>Metazoa</taxon>
        <taxon>Chordata</taxon>
        <taxon>Craniata</taxon>
        <taxon>Vertebrata</taxon>
        <taxon>Euteleostomi</taxon>
        <taxon>Actinopterygii</taxon>
        <taxon>Neopterygii</taxon>
        <taxon>Teleostei</taxon>
        <taxon>Anguilliformes</taxon>
        <taxon>Anguillidae</taxon>
        <taxon>Anguilla</taxon>
    </lineage>
</organism>
<comment type="caution">
    <text evidence="2">The sequence shown here is derived from an EMBL/GenBank/DDBJ whole genome shotgun (WGS) entry which is preliminary data.</text>
</comment>
<gene>
    <name evidence="2" type="ORF">ANANG_G00193770</name>
</gene>
<dbReference type="AlphaFoldDB" id="A0A9D3M8L4"/>
<evidence type="ECO:0000313" key="2">
    <source>
        <dbReference type="EMBL" id="KAG5840908.1"/>
    </source>
</evidence>
<proteinExistence type="predicted"/>
<evidence type="ECO:0000256" key="1">
    <source>
        <dbReference type="SAM" id="Phobius"/>
    </source>
</evidence>
<accession>A0A9D3M8L4</accession>
<evidence type="ECO:0000313" key="3">
    <source>
        <dbReference type="Proteomes" id="UP001044222"/>
    </source>
</evidence>
<reference evidence="2" key="1">
    <citation type="submission" date="2021-01" db="EMBL/GenBank/DDBJ databases">
        <title>A chromosome-scale assembly of European eel, Anguilla anguilla.</title>
        <authorList>
            <person name="Henkel C."/>
            <person name="Jong-Raadsen S.A."/>
            <person name="Dufour S."/>
            <person name="Weltzien F.-A."/>
            <person name="Palstra A.P."/>
            <person name="Pelster B."/>
            <person name="Spaink H.P."/>
            <person name="Van Den Thillart G.E."/>
            <person name="Jansen H."/>
            <person name="Zahm M."/>
            <person name="Klopp C."/>
            <person name="Cedric C."/>
            <person name="Louis A."/>
            <person name="Berthelot C."/>
            <person name="Parey E."/>
            <person name="Roest Crollius H."/>
            <person name="Montfort J."/>
            <person name="Robinson-Rechavi M."/>
            <person name="Bucao C."/>
            <person name="Bouchez O."/>
            <person name="Gislard M."/>
            <person name="Lluch J."/>
            <person name="Milhes M."/>
            <person name="Lampietro C."/>
            <person name="Lopez Roques C."/>
            <person name="Donnadieu C."/>
            <person name="Braasch I."/>
            <person name="Desvignes T."/>
            <person name="Postlethwait J."/>
            <person name="Bobe J."/>
            <person name="Guiguen Y."/>
            <person name="Dirks R."/>
        </authorList>
    </citation>
    <scope>NUCLEOTIDE SEQUENCE</scope>
    <source>
        <strain evidence="2">Tag_6206</strain>
        <tissue evidence="2">Liver</tissue>
    </source>
</reference>
<feature type="transmembrane region" description="Helical" evidence="1">
    <location>
        <begin position="109"/>
        <end position="131"/>
    </location>
</feature>
<keyword evidence="1" id="KW-0472">Membrane</keyword>
<feature type="transmembrane region" description="Helical" evidence="1">
    <location>
        <begin position="71"/>
        <end position="88"/>
    </location>
</feature>
<keyword evidence="3" id="KW-1185">Reference proteome</keyword>
<dbReference type="EMBL" id="JAFIRN010000010">
    <property type="protein sequence ID" value="KAG5840908.1"/>
    <property type="molecule type" value="Genomic_DNA"/>
</dbReference>
<feature type="non-terminal residue" evidence="2">
    <location>
        <position position="1"/>
    </location>
</feature>
<protein>
    <submittedName>
        <fullName evidence="2">Uncharacterized protein</fullName>
    </submittedName>
</protein>